<organism evidence="1 2">
    <name type="scientific">Coniella lustricola</name>
    <dbReference type="NCBI Taxonomy" id="2025994"/>
    <lineage>
        <taxon>Eukaryota</taxon>
        <taxon>Fungi</taxon>
        <taxon>Dikarya</taxon>
        <taxon>Ascomycota</taxon>
        <taxon>Pezizomycotina</taxon>
        <taxon>Sordariomycetes</taxon>
        <taxon>Sordariomycetidae</taxon>
        <taxon>Diaporthales</taxon>
        <taxon>Schizoparmaceae</taxon>
        <taxon>Coniella</taxon>
    </lineage>
</organism>
<evidence type="ECO:0000313" key="2">
    <source>
        <dbReference type="Proteomes" id="UP000241462"/>
    </source>
</evidence>
<evidence type="ECO:0000313" key="1">
    <source>
        <dbReference type="EMBL" id="PSS05297.1"/>
    </source>
</evidence>
<dbReference type="AlphaFoldDB" id="A0A2T3ANQ4"/>
<dbReference type="Proteomes" id="UP000241462">
    <property type="component" value="Unassembled WGS sequence"/>
</dbReference>
<keyword evidence="2" id="KW-1185">Reference proteome</keyword>
<name>A0A2T3ANQ4_9PEZI</name>
<sequence>MITKVHSLLNLDSVLLLLLLLLLAFRLLQTNQTVILHFPCPIYIHDIGVKSRVLAVRRIETFMTAFMPDTTHEVASPVCVLNASLRVYSTYCTQQLSSINVQDYLGMLCIG</sequence>
<reference evidence="1 2" key="1">
    <citation type="journal article" date="2018" name="Mycol. Prog.">
        <title>Coniella lustricola, a new species from submerged detritus.</title>
        <authorList>
            <person name="Raudabaugh D.B."/>
            <person name="Iturriaga T."/>
            <person name="Carver A."/>
            <person name="Mondo S."/>
            <person name="Pangilinan J."/>
            <person name="Lipzen A."/>
            <person name="He G."/>
            <person name="Amirebrahimi M."/>
            <person name="Grigoriev I.V."/>
            <person name="Miller A.N."/>
        </authorList>
    </citation>
    <scope>NUCLEOTIDE SEQUENCE [LARGE SCALE GENOMIC DNA]</scope>
    <source>
        <strain evidence="1 2">B22-T-1</strain>
    </source>
</reference>
<protein>
    <submittedName>
        <fullName evidence="1">Uncharacterized protein</fullName>
    </submittedName>
</protein>
<proteinExistence type="predicted"/>
<dbReference type="EMBL" id="KZ678372">
    <property type="protein sequence ID" value="PSS05297.1"/>
    <property type="molecule type" value="Genomic_DNA"/>
</dbReference>
<dbReference type="InParanoid" id="A0A2T3ANQ4"/>
<accession>A0A2T3ANQ4</accession>
<gene>
    <name evidence="1" type="ORF">BD289DRAFT_4809</name>
</gene>